<reference evidence="2" key="1">
    <citation type="submission" date="2023-05" db="EMBL/GenBank/DDBJ databases">
        <title>Colonisation of extended spectrum b-lactamase- and carbapenemase-producing bacteria on hospital surfaces from low- and middle-income countries.</title>
        <authorList>
            <person name="Nieto-Rosado M."/>
            <person name="Sands K."/>
            <person name="Iregbu K."/>
            <person name="Zahra R."/>
            <person name="Mazarati J.B."/>
            <person name="Mehtar S."/>
            <person name="Barnards-Group B."/>
            <person name="Walsh T.R."/>
        </authorList>
    </citation>
    <scope>NUCLEOTIDE SEQUENCE</scope>
    <source>
        <strain evidence="2">PP-E493</strain>
    </source>
</reference>
<comment type="caution">
    <text evidence="2">The sequence shown here is derived from an EMBL/GenBank/DDBJ whole genome shotgun (WGS) entry which is preliminary data.</text>
</comment>
<evidence type="ECO:0000259" key="1">
    <source>
        <dbReference type="Pfam" id="PF01814"/>
    </source>
</evidence>
<dbReference type="OrthoDB" id="7349010at2"/>
<dbReference type="PANTHER" id="PTHR39966:SF1">
    <property type="entry name" value="HEMERYTHRIN-LIKE DOMAIN-CONTAINING PROTEIN"/>
    <property type="match status" value="1"/>
</dbReference>
<dbReference type="RefSeq" id="WP_037421247.1">
    <property type="nucleotide sequence ID" value="NZ_AP026732.1"/>
</dbReference>
<dbReference type="GO" id="GO:0005886">
    <property type="term" value="C:plasma membrane"/>
    <property type="evidence" value="ECO:0007669"/>
    <property type="project" value="TreeGrafter"/>
</dbReference>
<dbReference type="AlphaFoldDB" id="A0A073KJM9"/>
<organism evidence="2 3">
    <name type="scientific">Shewanella xiamenensis</name>
    <dbReference type="NCBI Taxonomy" id="332186"/>
    <lineage>
        <taxon>Bacteria</taxon>
        <taxon>Pseudomonadati</taxon>
        <taxon>Pseudomonadota</taxon>
        <taxon>Gammaproteobacteria</taxon>
        <taxon>Alteromonadales</taxon>
        <taxon>Shewanellaceae</taxon>
        <taxon>Shewanella</taxon>
    </lineage>
</organism>
<dbReference type="Pfam" id="PF01814">
    <property type="entry name" value="Hemerythrin"/>
    <property type="match status" value="1"/>
</dbReference>
<feature type="domain" description="Hemerythrin-like" evidence="1">
    <location>
        <begin position="2"/>
        <end position="133"/>
    </location>
</feature>
<name>A0A073KJM9_9GAMM</name>
<gene>
    <name evidence="2" type="ORF">QM089_13790</name>
</gene>
<evidence type="ECO:0000313" key="3">
    <source>
        <dbReference type="Proteomes" id="UP001187859"/>
    </source>
</evidence>
<dbReference type="GeneID" id="75187725"/>
<sequence>MLKRLMHDHKHIAVLLNVLKNKQMKLVEGEAINFIVVRDIVEYMQGYAERSHHPVEDIIYAYYLAHKANDEIDKLSAEHQVVTAASSALMNTLNLILSDIVVARDKLIADFAEYVDLQEKHMQMEEREIFPLLAKSLTEQDWKEIEQQCQASLIDDPLFLDREQQAFDDLRSYLKASD</sequence>
<dbReference type="Gene3D" id="1.20.120.520">
    <property type="entry name" value="nmb1532 protein domain like"/>
    <property type="match status" value="1"/>
</dbReference>
<proteinExistence type="predicted"/>
<dbReference type="Proteomes" id="UP001187859">
    <property type="component" value="Unassembled WGS sequence"/>
</dbReference>
<protein>
    <submittedName>
        <fullName evidence="2">Hemerythrin domain-containing protein</fullName>
    </submittedName>
</protein>
<evidence type="ECO:0000313" key="2">
    <source>
        <dbReference type="EMBL" id="MDV5391289.1"/>
    </source>
</evidence>
<dbReference type="PANTHER" id="PTHR39966">
    <property type="entry name" value="BLL2471 PROTEIN-RELATED"/>
    <property type="match status" value="1"/>
</dbReference>
<dbReference type="EMBL" id="JASGOQ010000001">
    <property type="protein sequence ID" value="MDV5391289.1"/>
    <property type="molecule type" value="Genomic_DNA"/>
</dbReference>
<accession>A0A073KJM9</accession>
<dbReference type="InterPro" id="IPR012312">
    <property type="entry name" value="Hemerythrin-like"/>
</dbReference>